<organism evidence="1 2">
    <name type="scientific">Corchorus olitorius</name>
    <dbReference type="NCBI Taxonomy" id="93759"/>
    <lineage>
        <taxon>Eukaryota</taxon>
        <taxon>Viridiplantae</taxon>
        <taxon>Streptophyta</taxon>
        <taxon>Embryophyta</taxon>
        <taxon>Tracheophyta</taxon>
        <taxon>Spermatophyta</taxon>
        <taxon>Magnoliopsida</taxon>
        <taxon>eudicotyledons</taxon>
        <taxon>Gunneridae</taxon>
        <taxon>Pentapetalae</taxon>
        <taxon>rosids</taxon>
        <taxon>malvids</taxon>
        <taxon>Malvales</taxon>
        <taxon>Malvaceae</taxon>
        <taxon>Grewioideae</taxon>
        <taxon>Apeibeae</taxon>
        <taxon>Corchorus</taxon>
    </lineage>
</organism>
<proteinExistence type="predicted"/>
<comment type="caution">
    <text evidence="1">The sequence shown here is derived from an EMBL/GenBank/DDBJ whole genome shotgun (WGS) entry which is preliminary data.</text>
</comment>
<dbReference type="Proteomes" id="UP000187203">
    <property type="component" value="Unassembled WGS sequence"/>
</dbReference>
<dbReference type="AlphaFoldDB" id="A0A1R3JN80"/>
<dbReference type="EMBL" id="AWUE01015682">
    <property type="protein sequence ID" value="OMO96177.1"/>
    <property type="molecule type" value="Genomic_DNA"/>
</dbReference>
<keyword evidence="2" id="KW-1185">Reference proteome</keyword>
<protein>
    <submittedName>
        <fullName evidence="1">Uncharacterized protein</fullName>
    </submittedName>
</protein>
<name>A0A1R3JN80_9ROSI</name>
<evidence type="ECO:0000313" key="1">
    <source>
        <dbReference type="EMBL" id="OMO96177.1"/>
    </source>
</evidence>
<sequence length="37" mass="3901">MANPKCPAAAAFAYALAASAKWAKLSPLIRYLMKSSS</sequence>
<accession>A0A1R3JN80</accession>
<gene>
    <name evidence="1" type="ORF">COLO4_15444</name>
</gene>
<reference evidence="2" key="1">
    <citation type="submission" date="2013-09" db="EMBL/GenBank/DDBJ databases">
        <title>Corchorus olitorius genome sequencing.</title>
        <authorList>
            <person name="Alam M."/>
            <person name="Haque M.S."/>
            <person name="Islam M.S."/>
            <person name="Emdad E.M."/>
            <person name="Islam M.M."/>
            <person name="Ahmed B."/>
            <person name="Halim A."/>
            <person name="Hossen Q.M.M."/>
            <person name="Hossain M.Z."/>
            <person name="Ahmed R."/>
            <person name="Khan M.M."/>
            <person name="Islam R."/>
            <person name="Rashid M.M."/>
            <person name="Khan S.A."/>
            <person name="Rahman M.S."/>
            <person name="Alam M."/>
            <person name="Yahiya A.S."/>
            <person name="Khan M.S."/>
            <person name="Azam M.S."/>
            <person name="Haque T."/>
            <person name="Lashkar M.Z.H."/>
            <person name="Akhand A.I."/>
            <person name="Morshed G."/>
            <person name="Roy S."/>
            <person name="Uddin K.S."/>
            <person name="Rabeya T."/>
            <person name="Hossain A.S."/>
            <person name="Chowdhury A."/>
            <person name="Snigdha A.R."/>
            <person name="Mortoza M.S."/>
            <person name="Matin S.A."/>
            <person name="Hoque S.M.E."/>
            <person name="Islam M.K."/>
            <person name="Roy D.K."/>
            <person name="Haider R."/>
            <person name="Moosa M.M."/>
            <person name="Elias S.M."/>
            <person name="Hasan A.M."/>
            <person name="Jahan S."/>
            <person name="Shafiuddin M."/>
            <person name="Mahmood N."/>
            <person name="Shommy N.S."/>
        </authorList>
    </citation>
    <scope>NUCLEOTIDE SEQUENCE [LARGE SCALE GENOMIC DNA]</scope>
    <source>
        <strain evidence="2">cv. O-4</strain>
    </source>
</reference>
<evidence type="ECO:0000313" key="2">
    <source>
        <dbReference type="Proteomes" id="UP000187203"/>
    </source>
</evidence>